<dbReference type="Gene3D" id="3.40.50.300">
    <property type="entry name" value="P-loop containing nucleotide triphosphate hydrolases"/>
    <property type="match status" value="2"/>
</dbReference>
<dbReference type="GO" id="GO:0016787">
    <property type="term" value="F:hydrolase activity"/>
    <property type="evidence" value="ECO:0007669"/>
    <property type="project" value="UniProtKB-KW"/>
</dbReference>
<dbReference type="AlphaFoldDB" id="A0A0M6YLI7"/>
<keyword evidence="4" id="KW-0347">Helicase</keyword>
<keyword evidence="11" id="KW-1185">Reference proteome</keyword>
<dbReference type="PANTHER" id="PTHR47964">
    <property type="entry name" value="ATP-DEPENDENT DNA HELICASE HOMOLOG RECG, CHLOROPLASTIC"/>
    <property type="match status" value="1"/>
</dbReference>
<dbReference type="Proteomes" id="UP000049222">
    <property type="component" value="Unassembled WGS sequence"/>
</dbReference>
<dbReference type="SUPFAM" id="SSF141259">
    <property type="entry name" value="CarD-like"/>
    <property type="match status" value="1"/>
</dbReference>
<dbReference type="GO" id="GO:0005524">
    <property type="term" value="F:ATP binding"/>
    <property type="evidence" value="ECO:0007669"/>
    <property type="project" value="UniProtKB-KW"/>
</dbReference>
<evidence type="ECO:0000313" key="10">
    <source>
        <dbReference type="EMBL" id="CTQ50699.1"/>
    </source>
</evidence>
<dbReference type="EC" id="3.6.4.-" evidence="10"/>
<dbReference type="Pfam" id="PF00270">
    <property type="entry name" value="DEAD"/>
    <property type="match status" value="1"/>
</dbReference>
<dbReference type="PANTHER" id="PTHR47964:SF1">
    <property type="entry name" value="ATP-DEPENDENT DNA HELICASE HOMOLOG RECG, CHLOROPLASTIC"/>
    <property type="match status" value="1"/>
</dbReference>
<dbReference type="SUPFAM" id="SSF52540">
    <property type="entry name" value="P-loop containing nucleoside triphosphate hydrolases"/>
    <property type="match status" value="2"/>
</dbReference>
<feature type="domain" description="Helicase ATP-binding" evidence="8">
    <location>
        <begin position="157"/>
        <end position="316"/>
    </location>
</feature>
<gene>
    <name evidence="10" type="primary">mfd_2</name>
    <name evidence="10" type="ORF">JDO7802_02725</name>
</gene>
<dbReference type="InterPro" id="IPR047112">
    <property type="entry name" value="RecG/Mfd"/>
</dbReference>
<dbReference type="PROSITE" id="PS51192">
    <property type="entry name" value="HELICASE_ATP_BIND_1"/>
    <property type="match status" value="1"/>
</dbReference>
<accession>A0A0M6YLI7</accession>
<keyword evidence="3 10" id="KW-0378">Hydrolase</keyword>
<name>A0A0M6YLI7_9RHOB</name>
<dbReference type="EMBL" id="CXSU01000012">
    <property type="protein sequence ID" value="CTQ50699.1"/>
    <property type="molecule type" value="Genomic_DNA"/>
</dbReference>
<sequence length="534" mass="57464">MTDGGLNDRDRALLFGDEGVTPGEAVVHFEHGLARYGGEETADVAGEPQTLQAFIYRNGGKLMLPAEAGRDFWPYGAPAEEVTLDRLKAGDWETRRDEMIAELRSGAERLVAADRARRSQVAPKLSPNGAAMTKFAAGFGHEPTPDQARAIDAVLSDLAREVPMDRLLIGDVGFGKTEVALRAAAAAALCDRQVVLAAPTTVLARQHAHTLRKRFGQNAVIEISRLLPDADRADALARVASGDAKVVVGTQAVLAEDVTFADLALVIIDEEQRFGREQKRDLRALAEGVHVLTMTATPIPRSLAAAEIGLMDVSVIATAPATRVPVETRISGFDADAIEAAIEEEIARGGQVYLVCPRIEGTGRIEAMLERRGANFSHVTAHGQIDEDTLEARMLRFMEGDVDVLLSTTIIESGLDNPRANTMIVVDADLFGLAQLHQLRGRIGRGDVAAKMVLTTEVDAGADGVDADDAPNDAVRRLEAFAEMSEIGAGFRIAREDRHMRGFGEIDGDAQSGQTSRLGIGLYRHILRDYIARA</sequence>
<protein>
    <submittedName>
        <fullName evidence="10">Transcription-repair-coupling factor</fullName>
        <ecNumber evidence="10">3.6.4.-</ecNumber>
    </submittedName>
</protein>
<dbReference type="Pfam" id="PF00271">
    <property type="entry name" value="Helicase_C"/>
    <property type="match status" value="1"/>
</dbReference>
<dbReference type="InterPro" id="IPR036101">
    <property type="entry name" value="CarD-like/TRCF_RID_sf"/>
</dbReference>
<dbReference type="InterPro" id="IPR001650">
    <property type="entry name" value="Helicase_C-like"/>
</dbReference>
<dbReference type="PROSITE" id="PS51194">
    <property type="entry name" value="HELICASE_CTER"/>
    <property type="match status" value="1"/>
</dbReference>
<keyword evidence="1" id="KW-0547">Nucleotide-binding</keyword>
<reference evidence="10 11" key="1">
    <citation type="submission" date="2015-07" db="EMBL/GenBank/DDBJ databases">
        <authorList>
            <person name="Noorani M."/>
        </authorList>
    </citation>
    <scope>NUCLEOTIDE SEQUENCE [LARGE SCALE GENOMIC DNA]</scope>
    <source>
        <strain evidence="10 11">CECT 7802</strain>
    </source>
</reference>
<organism evidence="10 11">
    <name type="scientific">Jannaschia donghaensis</name>
    <dbReference type="NCBI Taxonomy" id="420998"/>
    <lineage>
        <taxon>Bacteria</taxon>
        <taxon>Pseudomonadati</taxon>
        <taxon>Pseudomonadota</taxon>
        <taxon>Alphaproteobacteria</taxon>
        <taxon>Rhodobacterales</taxon>
        <taxon>Roseobacteraceae</taxon>
        <taxon>Jannaschia</taxon>
    </lineage>
</organism>
<dbReference type="Gene3D" id="2.40.10.170">
    <property type="match status" value="1"/>
</dbReference>
<dbReference type="InterPro" id="IPR027417">
    <property type="entry name" value="P-loop_NTPase"/>
</dbReference>
<dbReference type="GO" id="GO:0003677">
    <property type="term" value="F:DNA binding"/>
    <property type="evidence" value="ECO:0007669"/>
    <property type="project" value="UniProtKB-KW"/>
</dbReference>
<evidence type="ECO:0000256" key="7">
    <source>
        <dbReference type="ARBA" id="ARBA00023204"/>
    </source>
</evidence>
<evidence type="ECO:0000256" key="4">
    <source>
        <dbReference type="ARBA" id="ARBA00022806"/>
    </source>
</evidence>
<proteinExistence type="predicted"/>
<evidence type="ECO:0000256" key="5">
    <source>
        <dbReference type="ARBA" id="ARBA00022840"/>
    </source>
</evidence>
<evidence type="ECO:0000256" key="2">
    <source>
        <dbReference type="ARBA" id="ARBA00022763"/>
    </source>
</evidence>
<keyword evidence="5" id="KW-0067">ATP-binding</keyword>
<dbReference type="SMART" id="SM01058">
    <property type="entry name" value="CarD_TRCF"/>
    <property type="match status" value="1"/>
</dbReference>
<dbReference type="SMART" id="SM00490">
    <property type="entry name" value="HELICc"/>
    <property type="match status" value="1"/>
</dbReference>
<dbReference type="STRING" id="420998.JDO7802_02725"/>
<evidence type="ECO:0000259" key="8">
    <source>
        <dbReference type="PROSITE" id="PS51192"/>
    </source>
</evidence>
<dbReference type="GO" id="GO:0006281">
    <property type="term" value="P:DNA repair"/>
    <property type="evidence" value="ECO:0007669"/>
    <property type="project" value="UniProtKB-KW"/>
</dbReference>
<keyword evidence="6" id="KW-0238">DNA-binding</keyword>
<evidence type="ECO:0000259" key="9">
    <source>
        <dbReference type="PROSITE" id="PS51194"/>
    </source>
</evidence>
<evidence type="ECO:0000256" key="1">
    <source>
        <dbReference type="ARBA" id="ARBA00022741"/>
    </source>
</evidence>
<dbReference type="SMART" id="SM00487">
    <property type="entry name" value="DEXDc"/>
    <property type="match status" value="1"/>
</dbReference>
<dbReference type="InterPro" id="IPR014001">
    <property type="entry name" value="Helicase_ATP-bd"/>
</dbReference>
<keyword evidence="7" id="KW-0234">DNA repair</keyword>
<dbReference type="Pfam" id="PF02559">
    <property type="entry name" value="CarD_TRCF_RID"/>
    <property type="match status" value="1"/>
</dbReference>
<dbReference type="GO" id="GO:0003678">
    <property type="term" value="F:DNA helicase activity"/>
    <property type="evidence" value="ECO:0007669"/>
    <property type="project" value="TreeGrafter"/>
</dbReference>
<evidence type="ECO:0000313" key="11">
    <source>
        <dbReference type="Proteomes" id="UP000049222"/>
    </source>
</evidence>
<dbReference type="InterPro" id="IPR011545">
    <property type="entry name" value="DEAD/DEAH_box_helicase_dom"/>
</dbReference>
<dbReference type="InterPro" id="IPR003711">
    <property type="entry name" value="CarD-like/TRCF_RID"/>
</dbReference>
<feature type="domain" description="Helicase C-terminal" evidence="9">
    <location>
        <begin position="334"/>
        <end position="501"/>
    </location>
</feature>
<keyword evidence="2" id="KW-0227">DNA damage</keyword>
<evidence type="ECO:0000256" key="6">
    <source>
        <dbReference type="ARBA" id="ARBA00023125"/>
    </source>
</evidence>
<evidence type="ECO:0000256" key="3">
    <source>
        <dbReference type="ARBA" id="ARBA00022801"/>
    </source>
</evidence>